<dbReference type="SMART" id="SM00389">
    <property type="entry name" value="HOX"/>
    <property type="match status" value="1"/>
</dbReference>
<evidence type="ECO:0000256" key="2">
    <source>
        <dbReference type="ARBA" id="ARBA00023125"/>
    </source>
</evidence>
<keyword evidence="4 5" id="KW-0539">Nucleus</keyword>
<keyword evidence="3 5" id="KW-0371">Homeobox</keyword>
<comment type="caution">
    <text evidence="9">The sequence shown here is derived from an EMBL/GenBank/DDBJ whole genome shotgun (WGS) entry which is preliminary data.</text>
</comment>
<evidence type="ECO:0000259" key="8">
    <source>
        <dbReference type="PROSITE" id="PS50071"/>
    </source>
</evidence>
<evidence type="ECO:0000256" key="1">
    <source>
        <dbReference type="ARBA" id="ARBA00004123"/>
    </source>
</evidence>
<gene>
    <name evidence="9" type="primary">RvY_09816-1</name>
    <name evidence="9" type="synonym">RvY_09816.1</name>
    <name evidence="9" type="ORF">RvY_09816</name>
</gene>
<dbReference type="STRING" id="947166.A0A1D1VIG3"/>
<dbReference type="GO" id="GO:0000981">
    <property type="term" value="F:DNA-binding transcription factor activity, RNA polymerase II-specific"/>
    <property type="evidence" value="ECO:0007669"/>
    <property type="project" value="InterPro"/>
</dbReference>
<dbReference type="SUPFAM" id="SSF46689">
    <property type="entry name" value="Homeodomain-like"/>
    <property type="match status" value="1"/>
</dbReference>
<dbReference type="EMBL" id="BDGG01000004">
    <property type="protein sequence ID" value="GAU98703.1"/>
    <property type="molecule type" value="Genomic_DNA"/>
</dbReference>
<feature type="region of interest" description="Disordered" evidence="7">
    <location>
        <begin position="202"/>
        <end position="227"/>
    </location>
</feature>
<accession>A0A1D1VIG3</accession>
<dbReference type="Proteomes" id="UP000186922">
    <property type="component" value="Unassembled WGS sequence"/>
</dbReference>
<dbReference type="PROSITE" id="PS00027">
    <property type="entry name" value="HOMEOBOX_1"/>
    <property type="match status" value="1"/>
</dbReference>
<evidence type="ECO:0000256" key="7">
    <source>
        <dbReference type="SAM" id="MobiDB-lite"/>
    </source>
</evidence>
<evidence type="ECO:0000313" key="10">
    <source>
        <dbReference type="Proteomes" id="UP000186922"/>
    </source>
</evidence>
<dbReference type="InterPro" id="IPR009057">
    <property type="entry name" value="Homeodomain-like_sf"/>
</dbReference>
<dbReference type="PRINTS" id="PR00024">
    <property type="entry name" value="HOMEOBOX"/>
</dbReference>
<evidence type="ECO:0000256" key="4">
    <source>
        <dbReference type="ARBA" id="ARBA00023242"/>
    </source>
</evidence>
<feature type="region of interest" description="Disordered" evidence="7">
    <location>
        <begin position="71"/>
        <end position="92"/>
    </location>
</feature>
<dbReference type="CDD" id="cd00086">
    <property type="entry name" value="homeodomain"/>
    <property type="match status" value="1"/>
</dbReference>
<evidence type="ECO:0000313" key="9">
    <source>
        <dbReference type="EMBL" id="GAU98703.1"/>
    </source>
</evidence>
<feature type="DNA-binding region" description="Homeobox" evidence="5">
    <location>
        <begin position="103"/>
        <end position="162"/>
    </location>
</feature>
<dbReference type="InterPro" id="IPR050848">
    <property type="entry name" value="Homeobox_TF"/>
</dbReference>
<keyword evidence="10" id="KW-1185">Reference proteome</keyword>
<dbReference type="AlphaFoldDB" id="A0A1D1VIG3"/>
<dbReference type="PANTHER" id="PTHR24333:SF5">
    <property type="entry name" value="VENT HOMEOBOX"/>
    <property type="match status" value="1"/>
</dbReference>
<protein>
    <recommendedName>
        <fullName evidence="8">Homeobox domain-containing protein</fullName>
    </recommendedName>
</protein>
<dbReference type="PROSITE" id="PS50071">
    <property type="entry name" value="HOMEOBOX_2"/>
    <property type="match status" value="1"/>
</dbReference>
<dbReference type="Gene3D" id="1.10.10.60">
    <property type="entry name" value="Homeodomain-like"/>
    <property type="match status" value="1"/>
</dbReference>
<dbReference type="Pfam" id="PF00046">
    <property type="entry name" value="Homeodomain"/>
    <property type="match status" value="1"/>
</dbReference>
<reference evidence="9 10" key="1">
    <citation type="journal article" date="2016" name="Nat. Commun.">
        <title>Extremotolerant tardigrade genome and improved radiotolerance of human cultured cells by tardigrade-unique protein.</title>
        <authorList>
            <person name="Hashimoto T."/>
            <person name="Horikawa D.D."/>
            <person name="Saito Y."/>
            <person name="Kuwahara H."/>
            <person name="Kozuka-Hata H."/>
            <person name="Shin-I T."/>
            <person name="Minakuchi Y."/>
            <person name="Ohishi K."/>
            <person name="Motoyama A."/>
            <person name="Aizu T."/>
            <person name="Enomoto A."/>
            <person name="Kondo K."/>
            <person name="Tanaka S."/>
            <person name="Hara Y."/>
            <person name="Koshikawa S."/>
            <person name="Sagara H."/>
            <person name="Miura T."/>
            <person name="Yokobori S."/>
            <person name="Miyagawa K."/>
            <person name="Suzuki Y."/>
            <person name="Kubo T."/>
            <person name="Oyama M."/>
            <person name="Kohara Y."/>
            <person name="Fujiyama A."/>
            <person name="Arakawa K."/>
            <person name="Katayama T."/>
            <person name="Toyoda A."/>
            <person name="Kunieda T."/>
        </authorList>
    </citation>
    <scope>NUCLEOTIDE SEQUENCE [LARGE SCALE GENOMIC DNA]</scope>
    <source>
        <strain evidence="9 10">YOKOZUNA-1</strain>
    </source>
</reference>
<keyword evidence="2 5" id="KW-0238">DNA-binding</keyword>
<feature type="domain" description="Homeobox" evidence="8">
    <location>
        <begin position="101"/>
        <end position="161"/>
    </location>
</feature>
<dbReference type="GO" id="GO:0005634">
    <property type="term" value="C:nucleus"/>
    <property type="evidence" value="ECO:0007669"/>
    <property type="project" value="UniProtKB-SubCell"/>
</dbReference>
<proteinExistence type="predicted"/>
<dbReference type="InterPro" id="IPR017970">
    <property type="entry name" value="Homeobox_CS"/>
</dbReference>
<evidence type="ECO:0000256" key="6">
    <source>
        <dbReference type="RuleBase" id="RU000682"/>
    </source>
</evidence>
<name>A0A1D1VIG3_RAMVA</name>
<sequence>MTSGKLGSFSIESILTKSEIPPRPSSRKTDLWSHIPSSTAADSAATHLNKLMYPWFAACPAPLDTSLQSLSHPHPSTMQHQPPFPASSYPGMRNRRVRKANFDRKPRQAYTSKQLERLEIEFKGDKYLTVSKRVHLAEFLELTEAQVKTWFQNRRTKWKKQMSATQRRLTLVQGWPMNPHFPFPTSASCSGLLPSSFTQVLSTAQGPSANPQASRSSFQPAENNRRG</sequence>
<organism evidence="9 10">
    <name type="scientific">Ramazzottius varieornatus</name>
    <name type="common">Water bear</name>
    <name type="synonym">Tardigrade</name>
    <dbReference type="NCBI Taxonomy" id="947166"/>
    <lineage>
        <taxon>Eukaryota</taxon>
        <taxon>Metazoa</taxon>
        <taxon>Ecdysozoa</taxon>
        <taxon>Tardigrada</taxon>
        <taxon>Eutardigrada</taxon>
        <taxon>Parachela</taxon>
        <taxon>Hypsibioidea</taxon>
        <taxon>Ramazzottiidae</taxon>
        <taxon>Ramazzottius</taxon>
    </lineage>
</organism>
<dbReference type="InterPro" id="IPR020479">
    <property type="entry name" value="HD_metazoa"/>
</dbReference>
<evidence type="ECO:0000256" key="3">
    <source>
        <dbReference type="ARBA" id="ARBA00023155"/>
    </source>
</evidence>
<evidence type="ECO:0000256" key="5">
    <source>
        <dbReference type="PROSITE-ProRule" id="PRU00108"/>
    </source>
</evidence>
<dbReference type="GO" id="GO:0003677">
    <property type="term" value="F:DNA binding"/>
    <property type="evidence" value="ECO:0007669"/>
    <property type="project" value="UniProtKB-UniRule"/>
</dbReference>
<dbReference type="InterPro" id="IPR001356">
    <property type="entry name" value="HD"/>
</dbReference>
<dbReference type="OrthoDB" id="6159439at2759"/>
<dbReference type="PANTHER" id="PTHR24333">
    <property type="entry name" value="HOMEO BOX HB9 LIKE A-RELATED"/>
    <property type="match status" value="1"/>
</dbReference>
<feature type="compositionally biased region" description="Polar residues" evidence="7">
    <location>
        <begin position="71"/>
        <end position="80"/>
    </location>
</feature>
<comment type="subcellular location">
    <subcellularLocation>
        <location evidence="1 5 6">Nucleus</location>
    </subcellularLocation>
</comment>